<dbReference type="InterPro" id="IPR002153">
    <property type="entry name" value="TRPC_channel"/>
</dbReference>
<dbReference type="InterPro" id="IPR013555">
    <property type="entry name" value="TRP_dom"/>
</dbReference>
<evidence type="ECO:0000256" key="1">
    <source>
        <dbReference type="ARBA" id="ARBA00022448"/>
    </source>
</evidence>
<evidence type="ECO:0000313" key="9">
    <source>
        <dbReference type="Proteomes" id="UP000274131"/>
    </source>
</evidence>
<dbReference type="InterPro" id="IPR002110">
    <property type="entry name" value="Ankyrin_rpt"/>
</dbReference>
<keyword evidence="9" id="KW-1185">Reference proteome</keyword>
<dbReference type="OrthoDB" id="2373987at2759"/>
<evidence type="ECO:0000256" key="2">
    <source>
        <dbReference type="ARBA" id="ARBA00022737"/>
    </source>
</evidence>
<dbReference type="Pfam" id="PF13606">
    <property type="entry name" value="Ank_3"/>
    <property type="match status" value="1"/>
</dbReference>
<dbReference type="PANTHER" id="PTHR10117">
    <property type="entry name" value="TRANSIENT RECEPTOR POTENTIAL CHANNEL"/>
    <property type="match status" value="1"/>
</dbReference>
<name>A0A0N4UW98_ENTVE</name>
<feature type="transmembrane region" description="Helical" evidence="6">
    <location>
        <begin position="405"/>
        <end position="425"/>
    </location>
</feature>
<dbReference type="GO" id="GO:0005886">
    <property type="term" value="C:plasma membrane"/>
    <property type="evidence" value="ECO:0007669"/>
    <property type="project" value="TreeGrafter"/>
</dbReference>
<dbReference type="GO" id="GO:0034703">
    <property type="term" value="C:cation channel complex"/>
    <property type="evidence" value="ECO:0007669"/>
    <property type="project" value="TreeGrafter"/>
</dbReference>
<dbReference type="Proteomes" id="UP000274131">
    <property type="component" value="Unassembled WGS sequence"/>
</dbReference>
<sequence>MPRLDPWKEALLLSITTGSRPLVEFILQLFCEFPGEEYKAYGKDVHENYAVEEIFVKYDYIILNYRLLPQRRQGELISFRNSLQSSAKKTLTRQVLWAQLWSVLAARNSPTFPPHMTPLMLACICNNFAIVECLLLRGHSIDLPHRADCGCCECLSGKVTLASKLAKLDTYKAICSDAFLWLGCPDPLLAACQLSKDMEIGLSFEQEYKECYLRLQTSVSAFSLSVVEQCWNTEEVNLLLTQKHGVTVAECDAKIPRVRLALDCHMKYFLSGLSVQNAVKDLWVGGWKAGGQSCCAQFFMILKHTVGYPVFATLHAISAGQWCASFNCPKASYVVFLGMLMYLRYPGRVGEDAVKRTLDNTLTSFVLECYVYLYAFGMLAGHYLGMVYRGMIRFYEMWWRWFDVIFFWLFFGSFFCHLMTAVAVAQDGLARIHRKHWVFYDFSLIFDIYFGGACIMAFWRIFYYVQLNRSIGLKVISIGHCVYHVVTFLWIMAIVTLCFAVGINMIYEAYSGNEVLSSDGPVKMRNTFSNMITTFRILYWAFYGYLGPWDYSLVVGNAGPQQVEVNHWFTVLAGEVVVGIYHIAVILGLVNLMISFLVRTTDEVQENEDIEWKYTRCHIYAEHLEWYAAVPPPFNLIHISAVFIYRFLKSDEFLCIFPVSILDSQNAVNIETRQRVGPEPILAFMNKDGGDTQNYGEMATESFYEVEGLLRNNSGSSWFAVNEEDGLPSGGSSRLNSIMDEEG</sequence>
<gene>
    <name evidence="8" type="ORF">EVEC_LOCUS1457</name>
</gene>
<dbReference type="GO" id="GO:0051480">
    <property type="term" value="P:regulation of cytosolic calcium ion concentration"/>
    <property type="evidence" value="ECO:0007669"/>
    <property type="project" value="TreeGrafter"/>
</dbReference>
<feature type="region of interest" description="Disordered" evidence="5">
    <location>
        <begin position="724"/>
        <end position="743"/>
    </location>
</feature>
<dbReference type="EMBL" id="UXUI01007213">
    <property type="protein sequence ID" value="VDD86314.1"/>
    <property type="molecule type" value="Genomic_DNA"/>
</dbReference>
<reference evidence="10" key="1">
    <citation type="submission" date="2017-02" db="UniProtKB">
        <authorList>
            <consortium name="WormBaseParasite"/>
        </authorList>
    </citation>
    <scope>IDENTIFICATION</scope>
</reference>
<evidence type="ECO:0000313" key="10">
    <source>
        <dbReference type="WBParaSite" id="EVEC_0000174901-mRNA-1"/>
    </source>
</evidence>
<keyword evidence="3" id="KW-0406">Ion transport</keyword>
<feature type="domain" description="Transient receptor ion channel" evidence="7">
    <location>
        <begin position="149"/>
        <end position="209"/>
    </location>
</feature>
<dbReference type="GO" id="GO:0015279">
    <property type="term" value="F:store-operated calcium channel activity"/>
    <property type="evidence" value="ECO:0007669"/>
    <property type="project" value="TreeGrafter"/>
</dbReference>
<dbReference type="PANTHER" id="PTHR10117:SF50">
    <property type="entry name" value="ANK_REP_REGION DOMAIN-CONTAINING PROTEIN"/>
    <property type="match status" value="1"/>
</dbReference>
<evidence type="ECO:0000259" key="7">
    <source>
        <dbReference type="SMART" id="SM01420"/>
    </source>
</evidence>
<evidence type="ECO:0000256" key="4">
    <source>
        <dbReference type="ARBA" id="ARBA00023303"/>
    </source>
</evidence>
<dbReference type="GO" id="GO:0007338">
    <property type="term" value="P:single fertilization"/>
    <property type="evidence" value="ECO:0007669"/>
    <property type="project" value="TreeGrafter"/>
</dbReference>
<feature type="transmembrane region" description="Helical" evidence="6">
    <location>
        <begin position="482"/>
        <end position="507"/>
    </location>
</feature>
<feature type="transmembrane region" description="Helical" evidence="6">
    <location>
        <begin position="566"/>
        <end position="590"/>
    </location>
</feature>
<keyword evidence="2" id="KW-0677">Repeat</keyword>
<dbReference type="Pfam" id="PF08344">
    <property type="entry name" value="TRP_2"/>
    <property type="match status" value="1"/>
</dbReference>
<proteinExistence type="predicted"/>
<keyword evidence="6" id="KW-0472">Membrane</keyword>
<organism evidence="10">
    <name type="scientific">Enterobius vermicularis</name>
    <name type="common">Human pinworm</name>
    <dbReference type="NCBI Taxonomy" id="51028"/>
    <lineage>
        <taxon>Eukaryota</taxon>
        <taxon>Metazoa</taxon>
        <taxon>Ecdysozoa</taxon>
        <taxon>Nematoda</taxon>
        <taxon>Chromadorea</taxon>
        <taxon>Rhabditida</taxon>
        <taxon>Spirurina</taxon>
        <taxon>Oxyuridomorpha</taxon>
        <taxon>Oxyuroidea</taxon>
        <taxon>Oxyuridae</taxon>
        <taxon>Enterobius</taxon>
    </lineage>
</organism>
<keyword evidence="4" id="KW-0407">Ion channel</keyword>
<protein>
    <submittedName>
        <fullName evidence="10">TRP_2 domain-containing protein</fullName>
    </submittedName>
</protein>
<dbReference type="PRINTS" id="PR01097">
    <property type="entry name" value="TRNSRECEPTRP"/>
</dbReference>
<dbReference type="STRING" id="51028.A0A0N4UW98"/>
<feature type="transmembrane region" description="Helical" evidence="6">
    <location>
        <begin position="365"/>
        <end position="385"/>
    </location>
</feature>
<accession>A0A0N4UW98</accession>
<feature type="transmembrane region" description="Helical" evidence="6">
    <location>
        <begin position="528"/>
        <end position="546"/>
    </location>
</feature>
<evidence type="ECO:0000313" key="8">
    <source>
        <dbReference type="EMBL" id="VDD86314.1"/>
    </source>
</evidence>
<keyword evidence="6" id="KW-0812">Transmembrane</keyword>
<reference evidence="8 9" key="2">
    <citation type="submission" date="2018-10" db="EMBL/GenBank/DDBJ databases">
        <authorList>
            <consortium name="Pathogen Informatics"/>
        </authorList>
    </citation>
    <scope>NUCLEOTIDE SEQUENCE [LARGE SCALE GENOMIC DNA]</scope>
</reference>
<evidence type="ECO:0000256" key="6">
    <source>
        <dbReference type="SAM" id="Phobius"/>
    </source>
</evidence>
<feature type="transmembrane region" description="Helical" evidence="6">
    <location>
        <begin position="437"/>
        <end position="462"/>
    </location>
</feature>
<evidence type="ECO:0000256" key="5">
    <source>
        <dbReference type="SAM" id="MobiDB-lite"/>
    </source>
</evidence>
<keyword evidence="6" id="KW-1133">Transmembrane helix</keyword>
<dbReference type="WBParaSite" id="EVEC_0000174901-mRNA-1">
    <property type="protein sequence ID" value="EVEC_0000174901-mRNA-1"/>
    <property type="gene ID" value="EVEC_0000174901"/>
</dbReference>
<evidence type="ECO:0000256" key="3">
    <source>
        <dbReference type="ARBA" id="ARBA00023065"/>
    </source>
</evidence>
<dbReference type="SMART" id="SM01420">
    <property type="entry name" value="TRP_2"/>
    <property type="match status" value="1"/>
</dbReference>
<dbReference type="AlphaFoldDB" id="A0A0N4UW98"/>
<dbReference type="GO" id="GO:0070679">
    <property type="term" value="F:inositol 1,4,5 trisphosphate binding"/>
    <property type="evidence" value="ECO:0007669"/>
    <property type="project" value="TreeGrafter"/>
</dbReference>
<keyword evidence="1" id="KW-0813">Transport</keyword>